<dbReference type="Gramene" id="ONI20900">
    <property type="protein sequence ID" value="ONI20900"/>
    <property type="gene ID" value="PRUPE_2G039400"/>
</dbReference>
<proteinExistence type="predicted"/>
<protein>
    <submittedName>
        <fullName evidence="1">Uncharacterized protein</fullName>
    </submittedName>
</protein>
<name>M5XEC0_PRUPE</name>
<organism evidence="1 2">
    <name type="scientific">Prunus persica</name>
    <name type="common">Peach</name>
    <name type="synonym">Amygdalus persica</name>
    <dbReference type="NCBI Taxonomy" id="3760"/>
    <lineage>
        <taxon>Eukaryota</taxon>
        <taxon>Viridiplantae</taxon>
        <taxon>Streptophyta</taxon>
        <taxon>Embryophyta</taxon>
        <taxon>Tracheophyta</taxon>
        <taxon>Spermatophyta</taxon>
        <taxon>Magnoliopsida</taxon>
        <taxon>eudicotyledons</taxon>
        <taxon>Gunneridae</taxon>
        <taxon>Pentapetalae</taxon>
        <taxon>rosids</taxon>
        <taxon>fabids</taxon>
        <taxon>Rosales</taxon>
        <taxon>Rosaceae</taxon>
        <taxon>Amygdaloideae</taxon>
        <taxon>Amygdaleae</taxon>
        <taxon>Prunus</taxon>
    </lineage>
</organism>
<dbReference type="HOGENOM" id="CLU_2473213_0_0_1"/>
<keyword evidence="2" id="KW-1185">Reference proteome</keyword>
<gene>
    <name evidence="1" type="ORF">PRUPE_2G039400</name>
</gene>
<dbReference type="AlphaFoldDB" id="M5XEC0"/>
<accession>M5XEC0</accession>
<dbReference type="EMBL" id="CM007652">
    <property type="protein sequence ID" value="ONI20900.1"/>
    <property type="molecule type" value="Genomic_DNA"/>
</dbReference>
<sequence>MICSHLLDTSYNLKCEFSSTTGKMYRALAQVLAPPPFFLRLLIRLAMSFVFPWLFFDCLLRLYGCLGGFDSSRGDEFGLLAFVYCCEF</sequence>
<evidence type="ECO:0000313" key="2">
    <source>
        <dbReference type="Proteomes" id="UP000006882"/>
    </source>
</evidence>
<reference evidence="1 2" key="1">
    <citation type="journal article" date="2013" name="Nat. Genet.">
        <title>The high-quality draft genome of peach (Prunus persica) identifies unique patterns of genetic diversity, domestication and genome evolution.</title>
        <authorList>
            <consortium name="International Peach Genome Initiative"/>
            <person name="Verde I."/>
            <person name="Abbott A.G."/>
            <person name="Scalabrin S."/>
            <person name="Jung S."/>
            <person name="Shu S."/>
            <person name="Marroni F."/>
            <person name="Zhebentyayeva T."/>
            <person name="Dettori M.T."/>
            <person name="Grimwood J."/>
            <person name="Cattonaro F."/>
            <person name="Zuccolo A."/>
            <person name="Rossini L."/>
            <person name="Jenkins J."/>
            <person name="Vendramin E."/>
            <person name="Meisel L.A."/>
            <person name="Decroocq V."/>
            <person name="Sosinski B."/>
            <person name="Prochnik S."/>
            <person name="Mitros T."/>
            <person name="Policriti A."/>
            <person name="Cipriani G."/>
            <person name="Dondini L."/>
            <person name="Ficklin S."/>
            <person name="Goodstein D.M."/>
            <person name="Xuan P."/>
            <person name="Del Fabbro C."/>
            <person name="Aramini V."/>
            <person name="Copetti D."/>
            <person name="Gonzalez S."/>
            <person name="Horner D.S."/>
            <person name="Falchi R."/>
            <person name="Lucas S."/>
            <person name="Mica E."/>
            <person name="Maldonado J."/>
            <person name="Lazzari B."/>
            <person name="Bielenberg D."/>
            <person name="Pirona R."/>
            <person name="Miculan M."/>
            <person name="Barakat A."/>
            <person name="Testolin R."/>
            <person name="Stella A."/>
            <person name="Tartarini S."/>
            <person name="Tonutti P."/>
            <person name="Arus P."/>
            <person name="Orellana A."/>
            <person name="Wells C."/>
            <person name="Main D."/>
            <person name="Vizzotto G."/>
            <person name="Silva H."/>
            <person name="Salamini F."/>
            <person name="Schmutz J."/>
            <person name="Morgante M."/>
            <person name="Rokhsar D.S."/>
        </authorList>
    </citation>
    <scope>NUCLEOTIDE SEQUENCE [LARGE SCALE GENOMIC DNA]</scope>
    <source>
        <strain evidence="2">cv. Nemared</strain>
    </source>
</reference>
<dbReference type="Proteomes" id="UP000006882">
    <property type="component" value="Chromosome G2"/>
</dbReference>
<evidence type="ECO:0000313" key="1">
    <source>
        <dbReference type="EMBL" id="ONI20900.1"/>
    </source>
</evidence>